<sequence>MESRVLLVLAVLALAAVAGLVWRARNGRFVAAGPAPDALTAAELGAPLGPAATFVQLSSEACAPCRSTAAVLRAVAADRPGVAHVEVRAEERLDLVRRFGVLRTPTVLVLDAAGSVRGRTSGATTRAQALDALERCPGAVAAR</sequence>
<name>A0A511FCB1_9CELL</name>
<accession>A0A511FCB1</accession>
<dbReference type="EMBL" id="BJVQ01000024">
    <property type="protein sequence ID" value="GEL46843.1"/>
    <property type="molecule type" value="Genomic_DNA"/>
</dbReference>
<dbReference type="Gene3D" id="3.40.30.10">
    <property type="entry name" value="Glutaredoxin"/>
    <property type="match status" value="1"/>
</dbReference>
<dbReference type="CDD" id="cd02947">
    <property type="entry name" value="TRX_family"/>
    <property type="match status" value="1"/>
</dbReference>
<comment type="caution">
    <text evidence="1">The sequence shown here is derived from an EMBL/GenBank/DDBJ whole genome shotgun (WGS) entry which is preliminary data.</text>
</comment>
<dbReference type="AlphaFoldDB" id="A0A511FCB1"/>
<gene>
    <name evidence="1" type="ORF">CHO01_19590</name>
</gene>
<evidence type="ECO:0000313" key="1">
    <source>
        <dbReference type="EMBL" id="GEL46843.1"/>
    </source>
</evidence>
<proteinExistence type="predicted"/>
<protein>
    <recommendedName>
        <fullName evidence="3">Thioredoxin domain-containing protein</fullName>
    </recommendedName>
</protein>
<dbReference type="OrthoDB" id="1495530at2"/>
<dbReference type="SUPFAM" id="SSF52833">
    <property type="entry name" value="Thioredoxin-like"/>
    <property type="match status" value="1"/>
</dbReference>
<dbReference type="InterPro" id="IPR036249">
    <property type="entry name" value="Thioredoxin-like_sf"/>
</dbReference>
<evidence type="ECO:0008006" key="3">
    <source>
        <dbReference type="Google" id="ProtNLM"/>
    </source>
</evidence>
<dbReference type="Proteomes" id="UP000321723">
    <property type="component" value="Unassembled WGS sequence"/>
</dbReference>
<evidence type="ECO:0000313" key="2">
    <source>
        <dbReference type="Proteomes" id="UP000321723"/>
    </source>
</evidence>
<reference evidence="1 2" key="1">
    <citation type="submission" date="2019-07" db="EMBL/GenBank/DDBJ databases">
        <title>Whole genome shotgun sequence of Cellulomonas hominis NBRC 16055.</title>
        <authorList>
            <person name="Hosoyama A."/>
            <person name="Uohara A."/>
            <person name="Ohji S."/>
            <person name="Ichikawa N."/>
        </authorList>
    </citation>
    <scope>NUCLEOTIDE SEQUENCE [LARGE SCALE GENOMIC DNA]</scope>
    <source>
        <strain evidence="1 2">NBRC 16055</strain>
    </source>
</reference>
<keyword evidence="2" id="KW-1185">Reference proteome</keyword>
<organism evidence="1 2">
    <name type="scientific">Cellulomonas hominis</name>
    <dbReference type="NCBI Taxonomy" id="156981"/>
    <lineage>
        <taxon>Bacteria</taxon>
        <taxon>Bacillati</taxon>
        <taxon>Actinomycetota</taxon>
        <taxon>Actinomycetes</taxon>
        <taxon>Micrococcales</taxon>
        <taxon>Cellulomonadaceae</taxon>
        <taxon>Cellulomonas</taxon>
    </lineage>
</organism>